<evidence type="ECO:0000256" key="4">
    <source>
        <dbReference type="ARBA" id="ARBA00022723"/>
    </source>
</evidence>
<sequence length="364" mass="39090">MKYRMRTPAYPAFGLTLVVNHACNLRCSYCYTGAKFNSAMPVEMGVQAIRRALASVGVGGMLNLGFFGGEPLIEAPRIQEWMQVARHVASAQGKQVHFNLTTNGTITDECARSILMDPDVEVAISCDGAPAQHDKHRRDAQGQGSLARVEKTLRLLVDAGRPFSVVIVVRPDTLNGLCEGLAHLREIGVTRFTLSIDVWTAWTENDLRNLAVNVDAAADLWRSWLPDVSIDWFDTRVAALAGLTSVGASTRCGFGEGEIAVAPSGRLYPCERLVGEDRPGHGLKLPGLVGDAGDFLEMGSPCFGQGTGCASSSGCRCSNYLRTGSTDGEDGLLRALDEAVHRSLERLITANTASHSIAGGNYHE</sequence>
<keyword evidence="3" id="KW-0949">S-adenosyl-L-methionine</keyword>
<dbReference type="PROSITE" id="PS51918">
    <property type="entry name" value="RADICAL_SAM"/>
    <property type="match status" value="1"/>
</dbReference>
<dbReference type="Gene3D" id="3.20.20.70">
    <property type="entry name" value="Aldolase class I"/>
    <property type="match status" value="1"/>
</dbReference>
<dbReference type="SUPFAM" id="SSF102114">
    <property type="entry name" value="Radical SAM enzymes"/>
    <property type="match status" value="1"/>
</dbReference>
<evidence type="ECO:0000259" key="7">
    <source>
        <dbReference type="PROSITE" id="PS51918"/>
    </source>
</evidence>
<dbReference type="InterPro" id="IPR013785">
    <property type="entry name" value="Aldolase_TIM"/>
</dbReference>
<evidence type="ECO:0000313" key="8">
    <source>
        <dbReference type="EMBL" id="TSJ77016.1"/>
    </source>
</evidence>
<reference evidence="8 9" key="1">
    <citation type="submission" date="2019-07" db="EMBL/GenBank/DDBJ databases">
        <title>Description of 53C-WASEF.</title>
        <authorList>
            <person name="Pitt A."/>
            <person name="Hahn M.W."/>
        </authorList>
    </citation>
    <scope>NUCLEOTIDE SEQUENCE [LARGE SCALE GENOMIC DNA]</scope>
    <source>
        <strain evidence="8 9">53C-WASEF</strain>
    </source>
</reference>
<dbReference type="SFLD" id="SFLDG01386">
    <property type="entry name" value="main_SPASM_domain-containing"/>
    <property type="match status" value="1"/>
</dbReference>
<dbReference type="CDD" id="cd01335">
    <property type="entry name" value="Radical_SAM"/>
    <property type="match status" value="1"/>
</dbReference>
<dbReference type="SFLD" id="SFLDG01067">
    <property type="entry name" value="SPASM/twitch_domain_containing"/>
    <property type="match status" value="1"/>
</dbReference>
<comment type="cofactor">
    <cofactor evidence="1">
        <name>[4Fe-4S] cluster</name>
        <dbReference type="ChEBI" id="CHEBI:49883"/>
    </cofactor>
</comment>
<dbReference type="PANTHER" id="PTHR43273:SF8">
    <property type="entry name" value="RADICAL SAM DOMAIN PROTEIN"/>
    <property type="match status" value="1"/>
</dbReference>
<evidence type="ECO:0000256" key="3">
    <source>
        <dbReference type="ARBA" id="ARBA00022691"/>
    </source>
</evidence>
<dbReference type="GO" id="GO:0051539">
    <property type="term" value="F:4 iron, 4 sulfur cluster binding"/>
    <property type="evidence" value="ECO:0007669"/>
    <property type="project" value="UniProtKB-KW"/>
</dbReference>
<dbReference type="Pfam" id="PF04055">
    <property type="entry name" value="Radical_SAM"/>
    <property type="match status" value="1"/>
</dbReference>
<dbReference type="EMBL" id="VMBG01000002">
    <property type="protein sequence ID" value="TSJ77016.1"/>
    <property type="molecule type" value="Genomic_DNA"/>
</dbReference>
<dbReference type="PROSITE" id="PS01305">
    <property type="entry name" value="MOAA_NIFB_PQQE"/>
    <property type="match status" value="1"/>
</dbReference>
<evidence type="ECO:0000256" key="1">
    <source>
        <dbReference type="ARBA" id="ARBA00001966"/>
    </source>
</evidence>
<dbReference type="Proteomes" id="UP000315648">
    <property type="component" value="Unassembled WGS sequence"/>
</dbReference>
<accession>A0A556QK41</accession>
<dbReference type="GO" id="GO:0046872">
    <property type="term" value="F:metal ion binding"/>
    <property type="evidence" value="ECO:0007669"/>
    <property type="project" value="UniProtKB-KW"/>
</dbReference>
<comment type="caution">
    <text evidence="8">The sequence shown here is derived from an EMBL/GenBank/DDBJ whole genome shotgun (WGS) entry which is preliminary data.</text>
</comment>
<dbReference type="InterPro" id="IPR007197">
    <property type="entry name" value="rSAM"/>
</dbReference>
<evidence type="ECO:0000313" key="9">
    <source>
        <dbReference type="Proteomes" id="UP000315648"/>
    </source>
</evidence>
<evidence type="ECO:0000256" key="2">
    <source>
        <dbReference type="ARBA" id="ARBA00022485"/>
    </source>
</evidence>
<keyword evidence="9" id="KW-1185">Reference proteome</keyword>
<keyword evidence="6" id="KW-0411">Iron-sulfur</keyword>
<keyword evidence="2" id="KW-0004">4Fe-4S</keyword>
<organism evidence="8 9">
    <name type="scientific">Rariglobus hedericola</name>
    <dbReference type="NCBI Taxonomy" id="2597822"/>
    <lineage>
        <taxon>Bacteria</taxon>
        <taxon>Pseudomonadati</taxon>
        <taxon>Verrucomicrobiota</taxon>
        <taxon>Opitutia</taxon>
        <taxon>Opitutales</taxon>
        <taxon>Opitutaceae</taxon>
        <taxon>Rariglobus</taxon>
    </lineage>
</organism>
<dbReference type="InterPro" id="IPR000385">
    <property type="entry name" value="MoaA_NifB_PqqE_Fe-S-bd_CS"/>
</dbReference>
<name>A0A556QK41_9BACT</name>
<dbReference type="InterPro" id="IPR058240">
    <property type="entry name" value="rSAM_sf"/>
</dbReference>
<gene>
    <name evidence="8" type="ORF">FPL22_12970</name>
</gene>
<dbReference type="GO" id="GO:0016491">
    <property type="term" value="F:oxidoreductase activity"/>
    <property type="evidence" value="ECO:0007669"/>
    <property type="project" value="InterPro"/>
</dbReference>
<dbReference type="InterPro" id="IPR023867">
    <property type="entry name" value="Sulphatase_maturase_rSAM"/>
</dbReference>
<evidence type="ECO:0000256" key="5">
    <source>
        <dbReference type="ARBA" id="ARBA00023004"/>
    </source>
</evidence>
<keyword evidence="4" id="KW-0479">Metal-binding</keyword>
<dbReference type="AlphaFoldDB" id="A0A556QK41"/>
<feature type="domain" description="Radical SAM core" evidence="7">
    <location>
        <begin position="9"/>
        <end position="231"/>
    </location>
</feature>
<dbReference type="SFLD" id="SFLDG01384">
    <property type="entry name" value="thioether_bond_formation_requi"/>
    <property type="match status" value="1"/>
</dbReference>
<evidence type="ECO:0000256" key="6">
    <source>
        <dbReference type="ARBA" id="ARBA00023014"/>
    </source>
</evidence>
<dbReference type="SFLD" id="SFLDS00029">
    <property type="entry name" value="Radical_SAM"/>
    <property type="match status" value="1"/>
</dbReference>
<proteinExistence type="predicted"/>
<dbReference type="OrthoDB" id="9808591at2"/>
<keyword evidence="5" id="KW-0408">Iron</keyword>
<dbReference type="PANTHER" id="PTHR43273">
    <property type="entry name" value="ANAEROBIC SULFATASE-MATURATING ENZYME HOMOLOG ASLB-RELATED"/>
    <property type="match status" value="1"/>
</dbReference>
<protein>
    <submittedName>
        <fullName evidence="8">Radical SAM protein</fullName>
    </submittedName>
</protein>